<feature type="signal peptide" evidence="1">
    <location>
        <begin position="1"/>
        <end position="26"/>
    </location>
</feature>
<comment type="caution">
    <text evidence="2">The sequence shown here is derived from an EMBL/GenBank/DDBJ whole genome shotgun (WGS) entry which is preliminary data.</text>
</comment>
<accession>A0A7C9K3D3</accession>
<keyword evidence="1" id="KW-0732">Signal</keyword>
<organism evidence="2 3">
    <name type="scientific">Sulfuriferula multivorans</name>
    <dbReference type="NCBI Taxonomy" id="1559896"/>
    <lineage>
        <taxon>Bacteria</taxon>
        <taxon>Pseudomonadati</taxon>
        <taxon>Pseudomonadota</taxon>
        <taxon>Betaproteobacteria</taxon>
        <taxon>Nitrosomonadales</taxon>
        <taxon>Sulfuricellaceae</taxon>
        <taxon>Sulfuriferula</taxon>
    </lineage>
</organism>
<evidence type="ECO:0000256" key="1">
    <source>
        <dbReference type="SAM" id="SignalP"/>
    </source>
</evidence>
<name>A0A7C9K3D3_9PROT</name>
<sequence length="431" mass="47587">MQQRLRNRIHSLACLLLSAASLSAHAVDFSLSGYGTIGYAQSDQDNTYQRFIDNKGSFKRDTVLGAQLSARFNPEWSATVQAKLAPAADSDQDVKATLSWAFVSFRPTDDWLFRAGKLRIPFYLNSENTDVGTTFTPARLPIEVYSTAATVDFVGASFAKTWQLKDNELVLDGYWGKANDASWRFYARDPYNPLNPLLPQLTPDGQSGEFFAKLNTESKGLRLSLNQGGNTFLVGIHRAETTPRDSTNLGPSTYVPVSDPFFSAGTVYLPAANTYKITTTTAHLGASIDLGHGFRTIGEYVRRKNAGSTLSPDSKGFYLTLEKEVGHWTPYLTYAKLTTKNRDLYQAVSSAQPLHPIWNPVERALADVIVVYDQQSWALGTSYTIDSKNKIKAEWSVVETGLASSFVDAPPGGESSDQHINVFSLSYNFTF</sequence>
<proteinExistence type="predicted"/>
<feature type="chain" id="PRO_5028840822" description="Porin" evidence="1">
    <location>
        <begin position="27"/>
        <end position="431"/>
    </location>
</feature>
<evidence type="ECO:0000313" key="2">
    <source>
        <dbReference type="EMBL" id="NDP48531.1"/>
    </source>
</evidence>
<dbReference type="InterPro" id="IPR023614">
    <property type="entry name" value="Porin_dom_sf"/>
</dbReference>
<reference evidence="2 3" key="1">
    <citation type="submission" date="2019-09" db="EMBL/GenBank/DDBJ databases">
        <title>H2 Metabolism Revealed by Metagenomic Analysis in Subglacial Sediment of East Antarctica.</title>
        <authorList>
            <person name="Yang Z."/>
            <person name="Zhang Y."/>
            <person name="Lv Y."/>
            <person name="Yan W."/>
            <person name="Xiao X."/>
            <person name="Sun B."/>
            <person name="Ma H."/>
        </authorList>
    </citation>
    <scope>NUCLEOTIDE SEQUENCE [LARGE SCALE GENOMIC DNA]</scope>
    <source>
        <strain evidence="2">Bin2_2</strain>
    </source>
</reference>
<dbReference type="SUPFAM" id="SSF56935">
    <property type="entry name" value="Porins"/>
    <property type="match status" value="1"/>
</dbReference>
<evidence type="ECO:0000313" key="3">
    <source>
        <dbReference type="Proteomes" id="UP000483432"/>
    </source>
</evidence>
<dbReference type="EMBL" id="JAAFGW010000127">
    <property type="protein sequence ID" value="NDP48531.1"/>
    <property type="molecule type" value="Genomic_DNA"/>
</dbReference>
<gene>
    <name evidence="2" type="ORF">GZ085_09130</name>
</gene>
<dbReference type="Proteomes" id="UP000483432">
    <property type="component" value="Unassembled WGS sequence"/>
</dbReference>
<dbReference type="Gene3D" id="2.40.160.10">
    <property type="entry name" value="Porin"/>
    <property type="match status" value="1"/>
</dbReference>
<evidence type="ECO:0008006" key="4">
    <source>
        <dbReference type="Google" id="ProtNLM"/>
    </source>
</evidence>
<dbReference type="AlphaFoldDB" id="A0A7C9K3D3"/>
<protein>
    <recommendedName>
        <fullName evidence="4">Porin</fullName>
    </recommendedName>
</protein>